<dbReference type="AlphaFoldDB" id="A0AAN6G307"/>
<comment type="caution">
    <text evidence="2">The sequence shown here is derived from an EMBL/GenBank/DDBJ whole genome shotgun (WGS) entry which is preliminary data.</text>
</comment>
<name>A0AAN6G307_9BASI</name>
<protein>
    <submittedName>
        <fullName evidence="2">Uncharacterized protein</fullName>
    </submittedName>
</protein>
<evidence type="ECO:0000256" key="1">
    <source>
        <dbReference type="SAM" id="MobiDB-lite"/>
    </source>
</evidence>
<accession>A0AAN6G307</accession>
<evidence type="ECO:0000313" key="3">
    <source>
        <dbReference type="Proteomes" id="UP001176521"/>
    </source>
</evidence>
<keyword evidence="3" id="KW-1185">Reference proteome</keyword>
<organism evidence="2 3">
    <name type="scientific">Tilletia horrida</name>
    <dbReference type="NCBI Taxonomy" id="155126"/>
    <lineage>
        <taxon>Eukaryota</taxon>
        <taxon>Fungi</taxon>
        <taxon>Dikarya</taxon>
        <taxon>Basidiomycota</taxon>
        <taxon>Ustilaginomycotina</taxon>
        <taxon>Exobasidiomycetes</taxon>
        <taxon>Tilletiales</taxon>
        <taxon>Tilletiaceae</taxon>
        <taxon>Tilletia</taxon>
    </lineage>
</organism>
<feature type="region of interest" description="Disordered" evidence="1">
    <location>
        <begin position="88"/>
        <end position="110"/>
    </location>
</feature>
<gene>
    <name evidence="2" type="ORF">OC842_007811</name>
</gene>
<dbReference type="EMBL" id="JAPDMQ010001309">
    <property type="protein sequence ID" value="KAK0518380.1"/>
    <property type="molecule type" value="Genomic_DNA"/>
</dbReference>
<dbReference type="Proteomes" id="UP001176521">
    <property type="component" value="Unassembled WGS sequence"/>
</dbReference>
<proteinExistence type="predicted"/>
<sequence>MSKIQSLEEAAAAATEALKEKDDIIGKLRRTVKTKDDKLVAANAELATTYQQLAEANGKLADLASTRKQLTEARRAQIQTTRRLLDLKAQASSSKKKLDHVHALTGPSKK</sequence>
<reference evidence="2" key="1">
    <citation type="journal article" date="2023" name="PhytoFront">
        <title>Draft Genome Resources of Seven Strains of Tilletia horrida, Causal Agent of Kernel Smut of Rice.</title>
        <authorList>
            <person name="Khanal S."/>
            <person name="Antony Babu S."/>
            <person name="Zhou X.G."/>
        </authorList>
    </citation>
    <scope>NUCLEOTIDE SEQUENCE</scope>
    <source>
        <strain evidence="2">TX3</strain>
    </source>
</reference>
<evidence type="ECO:0000313" key="2">
    <source>
        <dbReference type="EMBL" id="KAK0518380.1"/>
    </source>
</evidence>